<keyword evidence="3" id="KW-1185">Reference proteome</keyword>
<evidence type="ECO:0000256" key="1">
    <source>
        <dbReference type="SAM" id="MobiDB-lite"/>
    </source>
</evidence>
<comment type="caution">
    <text evidence="2">The sequence shown here is derived from an EMBL/GenBank/DDBJ whole genome shotgun (WGS) entry which is preliminary data.</text>
</comment>
<evidence type="ECO:0000313" key="2">
    <source>
        <dbReference type="EMBL" id="KAL2818216.1"/>
    </source>
</evidence>
<protein>
    <submittedName>
        <fullName evidence="2">Uncharacterized protein</fullName>
    </submittedName>
</protein>
<dbReference type="EMBL" id="JBFXLS010000085">
    <property type="protein sequence ID" value="KAL2818216.1"/>
    <property type="molecule type" value="Genomic_DNA"/>
</dbReference>
<feature type="region of interest" description="Disordered" evidence="1">
    <location>
        <begin position="1"/>
        <end position="21"/>
    </location>
</feature>
<gene>
    <name evidence="2" type="ORF">BDW59DRAFT_152170</name>
</gene>
<proteinExistence type="predicted"/>
<accession>A0ABR4HS40</accession>
<sequence length="318" mass="36265">MQSTLQHRPFPSRSRLPLREPSEYRRLPRGWPNVSSGKPRALAWDDEATRKDYRGFGIVTRALASHTDHHQVSELVIDANTLETGLNCRVYEQPNAEYNDFATILRRPGFTHLDLALLVRGQEFKGWPCFRNRYLHRALAEAHSLQHISLSTNVDADPASDTTIQGTGGSRAQLVLLRTIFPVERWHTLRHFSLSNFLVDKNDLVSFLAALPSATLCSVHLGFLYFVDHGGNWHELLEDMRNKLDWRWRDPAVRPTVSVAVPTFYIQTGHAVWVDEEVREFLYEGGPNPFYWGNEAVGQAGVVRDAFMAGVEWVNNGY</sequence>
<name>A0ABR4HS40_9EURO</name>
<dbReference type="Proteomes" id="UP001610335">
    <property type="component" value="Unassembled WGS sequence"/>
</dbReference>
<organism evidence="2 3">
    <name type="scientific">Aspergillus cavernicola</name>
    <dbReference type="NCBI Taxonomy" id="176166"/>
    <lineage>
        <taxon>Eukaryota</taxon>
        <taxon>Fungi</taxon>
        <taxon>Dikarya</taxon>
        <taxon>Ascomycota</taxon>
        <taxon>Pezizomycotina</taxon>
        <taxon>Eurotiomycetes</taxon>
        <taxon>Eurotiomycetidae</taxon>
        <taxon>Eurotiales</taxon>
        <taxon>Aspergillaceae</taxon>
        <taxon>Aspergillus</taxon>
        <taxon>Aspergillus subgen. Nidulantes</taxon>
    </lineage>
</organism>
<reference evidence="2 3" key="1">
    <citation type="submission" date="2024-07" db="EMBL/GenBank/DDBJ databases">
        <title>Section-level genome sequencing and comparative genomics of Aspergillus sections Usti and Cavernicolus.</title>
        <authorList>
            <consortium name="Lawrence Berkeley National Laboratory"/>
            <person name="Nybo J.L."/>
            <person name="Vesth T.C."/>
            <person name="Theobald S."/>
            <person name="Frisvad J.C."/>
            <person name="Larsen T.O."/>
            <person name="Kjaerboelling I."/>
            <person name="Rothschild-Mancinelli K."/>
            <person name="Lyhne E.K."/>
            <person name="Kogle M.E."/>
            <person name="Barry K."/>
            <person name="Clum A."/>
            <person name="Na H."/>
            <person name="Ledsgaard L."/>
            <person name="Lin J."/>
            <person name="Lipzen A."/>
            <person name="Kuo A."/>
            <person name="Riley R."/>
            <person name="Mondo S."/>
            <person name="LaButti K."/>
            <person name="Haridas S."/>
            <person name="Pangalinan J."/>
            <person name="Salamov A.A."/>
            <person name="Simmons B.A."/>
            <person name="Magnuson J.K."/>
            <person name="Chen J."/>
            <person name="Drula E."/>
            <person name="Henrissat B."/>
            <person name="Wiebenga A."/>
            <person name="Lubbers R.J."/>
            <person name="Gomes A.C."/>
            <person name="Makela M.R."/>
            <person name="Stajich J."/>
            <person name="Grigoriev I.V."/>
            <person name="Mortensen U.H."/>
            <person name="De vries R.P."/>
            <person name="Baker S.E."/>
            <person name="Andersen M.R."/>
        </authorList>
    </citation>
    <scope>NUCLEOTIDE SEQUENCE [LARGE SCALE GENOMIC DNA]</scope>
    <source>
        <strain evidence="2 3">CBS 600.67</strain>
    </source>
</reference>
<evidence type="ECO:0000313" key="3">
    <source>
        <dbReference type="Proteomes" id="UP001610335"/>
    </source>
</evidence>